<gene>
    <name evidence="1" type="ORF">KHLLAP_LOCUS963</name>
</gene>
<dbReference type="Proteomes" id="UP001295740">
    <property type="component" value="Unassembled WGS sequence"/>
</dbReference>
<organism evidence="1 2">
    <name type="scientific">Anthostomella pinea</name>
    <dbReference type="NCBI Taxonomy" id="933095"/>
    <lineage>
        <taxon>Eukaryota</taxon>
        <taxon>Fungi</taxon>
        <taxon>Dikarya</taxon>
        <taxon>Ascomycota</taxon>
        <taxon>Pezizomycotina</taxon>
        <taxon>Sordariomycetes</taxon>
        <taxon>Xylariomycetidae</taxon>
        <taxon>Xylariales</taxon>
        <taxon>Xylariaceae</taxon>
        <taxon>Anthostomella</taxon>
    </lineage>
</organism>
<keyword evidence="2" id="KW-1185">Reference proteome</keyword>
<proteinExistence type="predicted"/>
<accession>A0AAI8V8W2</accession>
<reference evidence="1" key="1">
    <citation type="submission" date="2023-10" db="EMBL/GenBank/DDBJ databases">
        <authorList>
            <person name="Hackl T."/>
        </authorList>
    </citation>
    <scope>NUCLEOTIDE SEQUENCE</scope>
</reference>
<protein>
    <submittedName>
        <fullName evidence="1">Uu.00g033480.m01.CDS01</fullName>
    </submittedName>
</protein>
<name>A0AAI8V8W2_9PEZI</name>
<evidence type="ECO:0000313" key="2">
    <source>
        <dbReference type="Proteomes" id="UP001295740"/>
    </source>
</evidence>
<comment type="caution">
    <text evidence="1">The sequence shown here is derived from an EMBL/GenBank/DDBJ whole genome shotgun (WGS) entry which is preliminary data.</text>
</comment>
<evidence type="ECO:0000313" key="1">
    <source>
        <dbReference type="EMBL" id="CAJ2500495.1"/>
    </source>
</evidence>
<sequence length="176" mass="19849">MSISRRSRDHRTSKYLPPELENELKVHVFIQEALASSYLSGPQLIIGNVDSGCHAVFHENEDGTRFYFHHARMVYGTGCRCIAKGERGDISEQIPAELDSHRIQLILGEGPSGHRMEPKFSAMVVMKIFLGMDVPEELRMEDGLCRKMIRRLANDTGENKKAKPGPISLVLETIEE</sequence>
<dbReference type="EMBL" id="CAUWAG010000003">
    <property type="protein sequence ID" value="CAJ2500495.1"/>
    <property type="molecule type" value="Genomic_DNA"/>
</dbReference>
<dbReference type="AlphaFoldDB" id="A0AAI8V8W2"/>